<dbReference type="EMBL" id="PYOY01000002">
    <property type="protein sequence ID" value="PSX08476.1"/>
    <property type="molecule type" value="Genomic_DNA"/>
</dbReference>
<accession>A0A855SFJ6</accession>
<dbReference type="GeneID" id="61229994"/>
<dbReference type="InterPro" id="IPR000086">
    <property type="entry name" value="NUDIX_hydrolase_dom"/>
</dbReference>
<dbReference type="Gene3D" id="3.90.79.10">
    <property type="entry name" value="Nucleoside Triphosphate Pyrophosphohydrolase"/>
    <property type="match status" value="1"/>
</dbReference>
<evidence type="ECO:0000256" key="2">
    <source>
        <dbReference type="ARBA" id="ARBA00022801"/>
    </source>
</evidence>
<protein>
    <submittedName>
        <fullName evidence="4">NUDIX domain-containing protein</fullName>
    </submittedName>
</protein>
<evidence type="ECO:0000313" key="4">
    <source>
        <dbReference type="EMBL" id="PSX08476.1"/>
    </source>
</evidence>
<dbReference type="InterPro" id="IPR015797">
    <property type="entry name" value="NUDIX_hydrolase-like_dom_sf"/>
</dbReference>
<dbReference type="InterPro" id="IPR020084">
    <property type="entry name" value="NUDIX_hydrolase_CS"/>
</dbReference>
<sequence>MHFHSTARGILINDDAVLVTRVKGDDKTFLPGGHIDAKESAATTVIRELNEEANLKVNIDCFLGAVENNWHIGQELNTELCLLFLLSSDADNNLETIKSCEAHIDYLWLKKEDLVTSNLYPLALREWLMSSQLEFTKSQPAFWGSDL</sequence>
<dbReference type="SUPFAM" id="SSF55811">
    <property type="entry name" value="Nudix"/>
    <property type="match status" value="1"/>
</dbReference>
<name>A0A855SFJ6_PHOAN</name>
<dbReference type="GO" id="GO:0016787">
    <property type="term" value="F:hydrolase activity"/>
    <property type="evidence" value="ECO:0007669"/>
    <property type="project" value="UniProtKB-KW"/>
</dbReference>
<evidence type="ECO:0000313" key="5">
    <source>
        <dbReference type="Proteomes" id="UP000241440"/>
    </source>
</evidence>
<feature type="domain" description="Nudix hydrolase" evidence="3">
    <location>
        <begin position="2"/>
        <end position="135"/>
    </location>
</feature>
<evidence type="ECO:0000259" key="3">
    <source>
        <dbReference type="PROSITE" id="PS51462"/>
    </source>
</evidence>
<dbReference type="AlphaFoldDB" id="A0A855SFJ6"/>
<evidence type="ECO:0000256" key="1">
    <source>
        <dbReference type="ARBA" id="ARBA00001946"/>
    </source>
</evidence>
<organism evidence="4 5">
    <name type="scientific">Photobacterium angustum</name>
    <dbReference type="NCBI Taxonomy" id="661"/>
    <lineage>
        <taxon>Bacteria</taxon>
        <taxon>Pseudomonadati</taxon>
        <taxon>Pseudomonadota</taxon>
        <taxon>Gammaproteobacteria</taxon>
        <taxon>Vibrionales</taxon>
        <taxon>Vibrionaceae</taxon>
        <taxon>Photobacterium</taxon>
    </lineage>
</organism>
<dbReference type="PROSITE" id="PS51462">
    <property type="entry name" value="NUDIX"/>
    <property type="match status" value="1"/>
</dbReference>
<gene>
    <name evidence="4" type="ORF">C0W41_05105</name>
</gene>
<comment type="cofactor">
    <cofactor evidence="1">
        <name>Mg(2+)</name>
        <dbReference type="ChEBI" id="CHEBI:18420"/>
    </cofactor>
</comment>
<proteinExistence type="predicted"/>
<keyword evidence="2" id="KW-0378">Hydrolase</keyword>
<reference evidence="4 5" key="1">
    <citation type="submission" date="2018-01" db="EMBL/GenBank/DDBJ databases">
        <title>Whole genome sequencing of Histamine producing bacteria.</title>
        <authorList>
            <person name="Butler K."/>
        </authorList>
    </citation>
    <scope>NUCLEOTIDE SEQUENCE [LARGE SCALE GENOMIC DNA]</scope>
    <source>
        <strain evidence="4 5">A2-1</strain>
    </source>
</reference>
<dbReference type="Proteomes" id="UP000241440">
    <property type="component" value="Unassembled WGS sequence"/>
</dbReference>
<dbReference type="PROSITE" id="PS00893">
    <property type="entry name" value="NUDIX_BOX"/>
    <property type="match status" value="1"/>
</dbReference>
<comment type="caution">
    <text evidence="4">The sequence shown here is derived from an EMBL/GenBank/DDBJ whole genome shotgun (WGS) entry which is preliminary data.</text>
</comment>
<dbReference type="RefSeq" id="WP_045132181.1">
    <property type="nucleotide sequence ID" value="NZ_JZSV01000005.1"/>
</dbReference>
<dbReference type="Pfam" id="PF00293">
    <property type="entry name" value="NUDIX"/>
    <property type="match status" value="1"/>
</dbReference>